<dbReference type="CDD" id="cd00093">
    <property type="entry name" value="HTH_XRE"/>
    <property type="match status" value="1"/>
</dbReference>
<evidence type="ECO:0000313" key="2">
    <source>
        <dbReference type="EMBL" id="MVN86931.1"/>
    </source>
</evidence>
<dbReference type="Proteomes" id="UP000483286">
    <property type="component" value="Unassembled WGS sequence"/>
</dbReference>
<reference evidence="2 3" key="1">
    <citation type="submission" date="2019-12" db="EMBL/GenBank/DDBJ databases">
        <title>Deinococcus sp. HMF7620 Genome sequencing and assembly.</title>
        <authorList>
            <person name="Kang H."/>
            <person name="Kim H."/>
            <person name="Joh K."/>
        </authorList>
    </citation>
    <scope>NUCLEOTIDE SEQUENCE [LARGE SCALE GENOMIC DNA]</scope>
    <source>
        <strain evidence="2 3">HMF7620</strain>
    </source>
</reference>
<name>A0A7C9I2Y5_9DEIO</name>
<dbReference type="AlphaFoldDB" id="A0A7C9I2Y5"/>
<accession>A0A7C9I2Y5</accession>
<dbReference type="SMART" id="SM00530">
    <property type="entry name" value="HTH_XRE"/>
    <property type="match status" value="1"/>
</dbReference>
<gene>
    <name evidence="2" type="ORF">GO986_09150</name>
</gene>
<evidence type="ECO:0000313" key="3">
    <source>
        <dbReference type="Proteomes" id="UP000483286"/>
    </source>
</evidence>
<dbReference type="SUPFAM" id="SSF143100">
    <property type="entry name" value="TTHA1013/TTHA0281-like"/>
    <property type="match status" value="1"/>
</dbReference>
<dbReference type="SUPFAM" id="SSF47413">
    <property type="entry name" value="lambda repressor-like DNA-binding domains"/>
    <property type="match status" value="1"/>
</dbReference>
<keyword evidence="3" id="KW-1185">Reference proteome</keyword>
<dbReference type="PROSITE" id="PS50943">
    <property type="entry name" value="HTH_CROC1"/>
    <property type="match status" value="1"/>
</dbReference>
<dbReference type="InterPro" id="IPR010982">
    <property type="entry name" value="Lambda_DNA-bd_dom_sf"/>
</dbReference>
<dbReference type="RefSeq" id="WP_157458980.1">
    <property type="nucleotide sequence ID" value="NZ_WQLB01000009.1"/>
</dbReference>
<sequence length="150" mass="16207">MKYLTLIAHTDANWTALVPDLTCIVTAKTREALLTKVCESITLVLEDGPRTPQAVTLADVAPDVRAELPADAEVVHLEPAPVNPVSAEIERALERAGISQAELARRIGSSPAGVNRLVNPFYWGHSLDVLRRVAEALNTDLHVQLTARAS</sequence>
<dbReference type="InterPro" id="IPR035069">
    <property type="entry name" value="TTHA1013/TTHA0281-like"/>
</dbReference>
<dbReference type="Gene3D" id="1.10.260.40">
    <property type="entry name" value="lambda repressor-like DNA-binding domains"/>
    <property type="match status" value="1"/>
</dbReference>
<protein>
    <submittedName>
        <fullName evidence="2">Helix-turn-helix domain-containing protein</fullName>
    </submittedName>
</protein>
<feature type="domain" description="HTH cro/C1-type" evidence="1">
    <location>
        <begin position="89"/>
        <end position="144"/>
    </location>
</feature>
<evidence type="ECO:0000259" key="1">
    <source>
        <dbReference type="PROSITE" id="PS50943"/>
    </source>
</evidence>
<dbReference type="InterPro" id="IPR001387">
    <property type="entry name" value="Cro/C1-type_HTH"/>
</dbReference>
<dbReference type="EMBL" id="WQLB01000009">
    <property type="protein sequence ID" value="MVN86931.1"/>
    <property type="molecule type" value="Genomic_DNA"/>
</dbReference>
<dbReference type="GO" id="GO:0003677">
    <property type="term" value="F:DNA binding"/>
    <property type="evidence" value="ECO:0007669"/>
    <property type="project" value="InterPro"/>
</dbReference>
<organism evidence="2 3">
    <name type="scientific">Deinococcus arboris</name>
    <dbReference type="NCBI Taxonomy" id="2682977"/>
    <lineage>
        <taxon>Bacteria</taxon>
        <taxon>Thermotogati</taxon>
        <taxon>Deinococcota</taxon>
        <taxon>Deinococci</taxon>
        <taxon>Deinococcales</taxon>
        <taxon>Deinococcaceae</taxon>
        <taxon>Deinococcus</taxon>
    </lineage>
</organism>
<comment type="caution">
    <text evidence="2">The sequence shown here is derived from an EMBL/GenBank/DDBJ whole genome shotgun (WGS) entry which is preliminary data.</text>
</comment>
<dbReference type="Pfam" id="PF13443">
    <property type="entry name" value="HTH_26"/>
    <property type="match status" value="1"/>
</dbReference>
<proteinExistence type="predicted"/>